<dbReference type="GO" id="GO:0006508">
    <property type="term" value="P:proteolysis"/>
    <property type="evidence" value="ECO:0007669"/>
    <property type="project" value="UniProtKB-KW"/>
</dbReference>
<evidence type="ECO:0000256" key="6">
    <source>
        <dbReference type="ARBA" id="ARBA00023049"/>
    </source>
</evidence>
<reference evidence="10" key="1">
    <citation type="submission" date="2020-11" db="EMBL/GenBank/DDBJ databases">
        <title>Genome seq and assembly of Planobacterium sp.</title>
        <authorList>
            <person name="Chhetri G."/>
        </authorList>
    </citation>
    <scope>NUCLEOTIDE SEQUENCE</scope>
    <source>
        <strain evidence="10">GCR5</strain>
    </source>
</reference>
<evidence type="ECO:0000256" key="4">
    <source>
        <dbReference type="ARBA" id="ARBA00022801"/>
    </source>
</evidence>
<sequence>MSKNFFIVLVSLLSFLWTSAQSTPGSQASNPLLEPSNLDFQAPDFSKIRDYHYAPAFTQALLYQQNALKQILEDTSRPTFENTLQALERAQEPLRRVKGVFFVLSAVDTDPHLHSLQKEFMPQMAALESSMYSDPRLYRRIKKIRSKGLSEEELRLKEHYLQTMLLSGARLHPSKKAALKETNTQLAALSAQYQIRLSRAKRKASVLISDRSQLEGLSSSLLARAQNDARNASHQGKYLLLLSETTQQHYLSELDNRALRERIYHASRQRAEKNDENDTRELITQIARLRLEKAKIMGFKTYADLRLKNQMVSSSSQALKMLEQLLGPSERKAETEHKTLQEFARRTHPEITLEPWDYLYFSERLKKEEIGINQQDIKQYFDVRSVLHDGVFASAQKYYGLHFKERKDLPVYHGDVMVYEVQDRDLKPIALYYLDMYSRAGKPDGAWMSSIYEQSHLTGQKPVLLNVFNFPKPLPQRPTLLSLDETRKLFHEFGHALNGILSSVQYPTLSGTSTPKDFVEFPSQFHEFLMFEPSVLQGYARHYRTLSPMPEEIRRKVLALQNFGSGYLYTEKVAAAALDLQWHRIRKPSQITSAQEFEAAALKNLGLDKSPVPLRYYSPYFAHIWGEGYSAGYYGYVWSDILSYTAWEAVQRRGGMRPEEAQHFQRTILSVGNSKDLWKQFRSFSGMEPSTEHLKRAKDLK</sequence>
<keyword evidence="5 7" id="KW-0862">Zinc</keyword>
<dbReference type="Gene3D" id="1.10.1370.40">
    <property type="match status" value="1"/>
</dbReference>
<dbReference type="CDD" id="cd06456">
    <property type="entry name" value="M3A_DCP"/>
    <property type="match status" value="1"/>
</dbReference>
<keyword evidence="11" id="KW-1185">Reference proteome</keyword>
<comment type="caution">
    <text evidence="10">The sequence shown here is derived from an EMBL/GenBank/DDBJ whole genome shotgun (WGS) entry which is preliminary data.</text>
</comment>
<evidence type="ECO:0000256" key="7">
    <source>
        <dbReference type="RuleBase" id="RU003435"/>
    </source>
</evidence>
<keyword evidence="8" id="KW-0732">Signal</keyword>
<evidence type="ECO:0000256" key="5">
    <source>
        <dbReference type="ARBA" id="ARBA00022833"/>
    </source>
</evidence>
<evidence type="ECO:0000313" key="11">
    <source>
        <dbReference type="Proteomes" id="UP000694480"/>
    </source>
</evidence>
<protein>
    <submittedName>
        <fullName evidence="10">M3 family metallopeptidase</fullName>
    </submittedName>
</protein>
<comment type="similarity">
    <text evidence="1 7">Belongs to the peptidase M3 family.</text>
</comment>
<keyword evidence="3 7" id="KW-0479">Metal-binding</keyword>
<dbReference type="Gene3D" id="1.10.1370.10">
    <property type="entry name" value="Neurolysin, domain 3"/>
    <property type="match status" value="1"/>
</dbReference>
<dbReference type="InterPro" id="IPR024077">
    <property type="entry name" value="Neurolysin/TOP_dom2"/>
</dbReference>
<name>A0A930YVU5_9FLAO</name>
<keyword evidence="6 7" id="KW-0482">Metalloprotease</keyword>
<evidence type="ECO:0000256" key="2">
    <source>
        <dbReference type="ARBA" id="ARBA00022670"/>
    </source>
</evidence>
<dbReference type="SUPFAM" id="SSF55486">
    <property type="entry name" value="Metalloproteases ('zincins'), catalytic domain"/>
    <property type="match status" value="1"/>
</dbReference>
<dbReference type="PANTHER" id="PTHR43660:SF1">
    <property type="entry name" value="DIPEPTIDYL CARBOXYPEPTIDASE"/>
    <property type="match status" value="1"/>
</dbReference>
<evidence type="ECO:0000256" key="3">
    <source>
        <dbReference type="ARBA" id="ARBA00022723"/>
    </source>
</evidence>
<evidence type="ECO:0000256" key="1">
    <source>
        <dbReference type="ARBA" id="ARBA00006040"/>
    </source>
</evidence>
<keyword evidence="4 7" id="KW-0378">Hydrolase</keyword>
<dbReference type="InterPro" id="IPR001567">
    <property type="entry name" value="Pept_M3A_M3B_dom"/>
</dbReference>
<keyword evidence="2 7" id="KW-0645">Protease</keyword>
<dbReference type="Pfam" id="PF01432">
    <property type="entry name" value="Peptidase_M3"/>
    <property type="match status" value="1"/>
</dbReference>
<dbReference type="RefSeq" id="WP_194739189.1">
    <property type="nucleotide sequence ID" value="NZ_JADKYY010000005.1"/>
</dbReference>
<dbReference type="Gene3D" id="3.40.390.10">
    <property type="entry name" value="Collagenase (Catalytic Domain)"/>
    <property type="match status" value="1"/>
</dbReference>
<evidence type="ECO:0000256" key="8">
    <source>
        <dbReference type="SAM" id="SignalP"/>
    </source>
</evidence>
<feature type="domain" description="Peptidase M3A/M3B catalytic" evidence="9">
    <location>
        <begin position="252"/>
        <end position="698"/>
    </location>
</feature>
<dbReference type="GO" id="GO:0046872">
    <property type="term" value="F:metal ion binding"/>
    <property type="evidence" value="ECO:0007669"/>
    <property type="project" value="UniProtKB-UniRule"/>
</dbReference>
<evidence type="ECO:0000259" key="9">
    <source>
        <dbReference type="Pfam" id="PF01432"/>
    </source>
</evidence>
<accession>A0A930YVU5</accession>
<gene>
    <name evidence="10" type="ORF">IC612_05550</name>
</gene>
<dbReference type="GO" id="GO:0004222">
    <property type="term" value="F:metalloendopeptidase activity"/>
    <property type="evidence" value="ECO:0007669"/>
    <property type="project" value="InterPro"/>
</dbReference>
<dbReference type="AlphaFoldDB" id="A0A930YVU5"/>
<proteinExistence type="inferred from homology"/>
<comment type="cofactor">
    <cofactor evidence="7">
        <name>Zn(2+)</name>
        <dbReference type="ChEBI" id="CHEBI:29105"/>
    </cofactor>
    <text evidence="7">Binds 1 zinc ion.</text>
</comment>
<feature type="signal peptide" evidence="8">
    <location>
        <begin position="1"/>
        <end position="22"/>
    </location>
</feature>
<feature type="chain" id="PRO_5037411720" evidence="8">
    <location>
        <begin position="23"/>
        <end position="701"/>
    </location>
</feature>
<organism evidence="10 11">
    <name type="scientific">Planobacterium oryzisoli</name>
    <dbReference type="NCBI Taxonomy" id="2771435"/>
    <lineage>
        <taxon>Bacteria</taxon>
        <taxon>Pseudomonadati</taxon>
        <taxon>Bacteroidota</taxon>
        <taxon>Flavobacteriia</taxon>
        <taxon>Flavobacteriales</taxon>
        <taxon>Weeksellaceae</taxon>
        <taxon>Chryseobacterium group</taxon>
        <taxon>Chryseobacterium</taxon>
    </lineage>
</organism>
<evidence type="ECO:0000313" key="10">
    <source>
        <dbReference type="EMBL" id="MBF5027259.1"/>
    </source>
</evidence>
<dbReference type="EMBL" id="JADKYY010000005">
    <property type="protein sequence ID" value="MBF5027259.1"/>
    <property type="molecule type" value="Genomic_DNA"/>
</dbReference>
<dbReference type="GO" id="GO:0005829">
    <property type="term" value="C:cytosol"/>
    <property type="evidence" value="ECO:0007669"/>
    <property type="project" value="UniProtKB-ARBA"/>
</dbReference>
<dbReference type="Proteomes" id="UP000694480">
    <property type="component" value="Unassembled WGS sequence"/>
</dbReference>
<dbReference type="InterPro" id="IPR045090">
    <property type="entry name" value="Pept_M3A_M3B"/>
</dbReference>
<dbReference type="PANTHER" id="PTHR43660">
    <property type="entry name" value="DIPEPTIDYL CARBOXYPEPTIDASE"/>
    <property type="match status" value="1"/>
</dbReference>
<dbReference type="FunFam" id="3.40.390.10:FF:000009">
    <property type="entry name" value="Oligopeptidase A"/>
    <property type="match status" value="1"/>
</dbReference>
<dbReference type="InterPro" id="IPR034005">
    <property type="entry name" value="M3A_DCP"/>
</dbReference>
<dbReference type="InterPro" id="IPR024079">
    <property type="entry name" value="MetalloPept_cat_dom_sf"/>
</dbReference>